<keyword evidence="6 9" id="KW-0406">Ion transport</keyword>
<gene>
    <name evidence="9" type="primary">inx</name>
    <name evidence="11" type="ORF">PoB_006768200</name>
</gene>
<dbReference type="PROSITE" id="PS51013">
    <property type="entry name" value="PANNEXIN"/>
    <property type="match status" value="1"/>
</dbReference>
<keyword evidence="12" id="KW-1185">Reference proteome</keyword>
<evidence type="ECO:0000313" key="11">
    <source>
        <dbReference type="EMBL" id="GFO41177.1"/>
    </source>
</evidence>
<dbReference type="PANTHER" id="PTHR11893">
    <property type="entry name" value="INNEXIN"/>
    <property type="match status" value="1"/>
</dbReference>
<comment type="subcellular location">
    <subcellularLocation>
        <location evidence="1 9">Cell membrane</location>
        <topology evidence="1 9">Multi-pass membrane protein</topology>
    </subcellularLocation>
</comment>
<keyword evidence="2 9" id="KW-0813">Transport</keyword>
<feature type="region of interest" description="Disordered" evidence="10">
    <location>
        <begin position="510"/>
        <end position="547"/>
    </location>
</feature>
<dbReference type="PANTHER" id="PTHR11893:SF36">
    <property type="entry name" value="INNEXIN-5"/>
    <property type="match status" value="1"/>
</dbReference>
<evidence type="ECO:0000256" key="2">
    <source>
        <dbReference type="ARBA" id="ARBA00022448"/>
    </source>
</evidence>
<evidence type="ECO:0000256" key="7">
    <source>
        <dbReference type="ARBA" id="ARBA00023136"/>
    </source>
</evidence>
<accession>A0AAV4DA97</accession>
<feature type="transmembrane region" description="Helical" evidence="9">
    <location>
        <begin position="316"/>
        <end position="337"/>
    </location>
</feature>
<evidence type="ECO:0000256" key="4">
    <source>
        <dbReference type="ARBA" id="ARBA00022692"/>
    </source>
</evidence>
<feature type="transmembrane region" description="Helical" evidence="9">
    <location>
        <begin position="118"/>
        <end position="136"/>
    </location>
</feature>
<keyword evidence="4 9" id="KW-0812">Transmembrane</keyword>
<reference evidence="11 12" key="1">
    <citation type="journal article" date="2021" name="Elife">
        <title>Chloroplast acquisition without the gene transfer in kleptoplastic sea slugs, Plakobranchus ocellatus.</title>
        <authorList>
            <person name="Maeda T."/>
            <person name="Takahashi S."/>
            <person name="Yoshida T."/>
            <person name="Shimamura S."/>
            <person name="Takaki Y."/>
            <person name="Nagai Y."/>
            <person name="Toyoda A."/>
            <person name="Suzuki Y."/>
            <person name="Arimoto A."/>
            <person name="Ishii H."/>
            <person name="Satoh N."/>
            <person name="Nishiyama T."/>
            <person name="Hasebe M."/>
            <person name="Maruyama T."/>
            <person name="Minagawa J."/>
            <person name="Obokata J."/>
            <person name="Shigenobu S."/>
        </authorList>
    </citation>
    <scope>NUCLEOTIDE SEQUENCE [LARGE SCALE GENOMIC DNA]</scope>
</reference>
<name>A0AAV4DA97_9GAST</name>
<keyword evidence="8 9" id="KW-0407">Ion channel</keyword>
<feature type="transmembrane region" description="Helical" evidence="9">
    <location>
        <begin position="26"/>
        <end position="44"/>
    </location>
</feature>
<dbReference type="GO" id="GO:0005921">
    <property type="term" value="C:gap junction"/>
    <property type="evidence" value="ECO:0007669"/>
    <property type="project" value="UniProtKB-UniRule"/>
</dbReference>
<evidence type="ECO:0000256" key="6">
    <source>
        <dbReference type="ARBA" id="ARBA00023065"/>
    </source>
</evidence>
<comment type="function">
    <text evidence="9">Structural component of the gap junctions.</text>
</comment>
<evidence type="ECO:0000256" key="5">
    <source>
        <dbReference type="ARBA" id="ARBA00022989"/>
    </source>
</evidence>
<evidence type="ECO:0000313" key="12">
    <source>
        <dbReference type="Proteomes" id="UP000735302"/>
    </source>
</evidence>
<keyword evidence="7 9" id="KW-0472">Membrane</keyword>
<evidence type="ECO:0000256" key="1">
    <source>
        <dbReference type="ARBA" id="ARBA00004651"/>
    </source>
</evidence>
<evidence type="ECO:0000256" key="10">
    <source>
        <dbReference type="SAM" id="MobiDB-lite"/>
    </source>
</evidence>
<sequence>MESILTSLPNLQIREKIRDDDLVDQLHHFVTVYMFALFGVIVGLKEYLGAPLDCWVKSPTWQHYQGHANSYCWSHKLYRYPQENNLSQGLPMLASILTNLRTLRLRSSVRTDDSIDQLHHYVTVFFFTILAGILVMKEFTGHPLDCWWEDIVWTHFHYHVSDYCWAHKLYRFPDLKNLSKVPYLLDDEHGGPLNATEAESSTVGEINFYRWVTVVFIVQALMFKLPNIIWSGANEYSGTQIEKMVSMIGDSSFKPKREKEVLFSSVAEYLETWLKINRKPFWFMKSRIGRQTKKILQHCMLCVGANTGNYLSNMYLVVKVLFVLNVVFQFAILSAFLEFSFWPYGPRALEIYAENERNVDSIHFPRVALCHFQVRGEGSWVQCLLTINMLLEKLFIVEWFWLLLLLIVTIYSLIAWLYKILSTVQSVKFVTKYLSILNEDGSTPQEGRRTVQTFVRDYLGNDGIFLLRILATNTNDVVMAEMICSVWRRYVTYENKVTYEEQVPKVKSEKSTDLEMEELQPSKVIGPAGDRKISENDDPVMTYSSVPAPKAVEDSLHIA</sequence>
<dbReference type="PRINTS" id="PR01262">
    <property type="entry name" value="INNEXIN"/>
</dbReference>
<organism evidence="11 12">
    <name type="scientific">Plakobranchus ocellatus</name>
    <dbReference type="NCBI Taxonomy" id="259542"/>
    <lineage>
        <taxon>Eukaryota</taxon>
        <taxon>Metazoa</taxon>
        <taxon>Spiralia</taxon>
        <taxon>Lophotrochozoa</taxon>
        <taxon>Mollusca</taxon>
        <taxon>Gastropoda</taxon>
        <taxon>Heterobranchia</taxon>
        <taxon>Euthyneura</taxon>
        <taxon>Panpulmonata</taxon>
        <taxon>Sacoglossa</taxon>
        <taxon>Placobranchoidea</taxon>
        <taxon>Plakobranchidae</taxon>
        <taxon>Plakobranchus</taxon>
    </lineage>
</organism>
<dbReference type="EMBL" id="BLXT01007673">
    <property type="protein sequence ID" value="GFO41177.1"/>
    <property type="molecule type" value="Genomic_DNA"/>
</dbReference>
<evidence type="ECO:0000256" key="9">
    <source>
        <dbReference type="RuleBase" id="RU010713"/>
    </source>
</evidence>
<protein>
    <recommendedName>
        <fullName evidence="9">Innexin</fullName>
    </recommendedName>
</protein>
<keyword evidence="3" id="KW-1003">Cell membrane</keyword>
<dbReference type="InterPro" id="IPR000990">
    <property type="entry name" value="Innexin"/>
</dbReference>
<feature type="transmembrane region" description="Helical" evidence="9">
    <location>
        <begin position="399"/>
        <end position="418"/>
    </location>
</feature>
<dbReference type="GO" id="GO:0034220">
    <property type="term" value="P:monoatomic ion transmembrane transport"/>
    <property type="evidence" value="ECO:0007669"/>
    <property type="project" value="UniProtKB-KW"/>
</dbReference>
<dbReference type="Proteomes" id="UP000735302">
    <property type="component" value="Unassembled WGS sequence"/>
</dbReference>
<comment type="caution">
    <text evidence="11">The sequence shown here is derived from an EMBL/GenBank/DDBJ whole genome shotgun (WGS) entry which is preliminary data.</text>
</comment>
<dbReference type="GO" id="GO:0005886">
    <property type="term" value="C:plasma membrane"/>
    <property type="evidence" value="ECO:0007669"/>
    <property type="project" value="UniProtKB-SubCell"/>
</dbReference>
<dbReference type="AlphaFoldDB" id="A0AAV4DA97"/>
<dbReference type="Pfam" id="PF00876">
    <property type="entry name" value="Innexin"/>
    <property type="match status" value="2"/>
</dbReference>
<evidence type="ECO:0000256" key="8">
    <source>
        <dbReference type="ARBA" id="ARBA00023303"/>
    </source>
</evidence>
<proteinExistence type="inferred from homology"/>
<keyword evidence="5 9" id="KW-1133">Transmembrane helix</keyword>
<comment type="similarity">
    <text evidence="9">Belongs to the pannexin family.</text>
</comment>
<evidence type="ECO:0000256" key="3">
    <source>
        <dbReference type="ARBA" id="ARBA00022475"/>
    </source>
</evidence>